<protein>
    <submittedName>
        <fullName evidence="1">DUF6483 family protein</fullName>
    </submittedName>
</protein>
<keyword evidence="5" id="KW-1185">Reference proteome</keyword>
<dbReference type="Proteomes" id="UP000281061">
    <property type="component" value="Unassembled WGS sequence"/>
</dbReference>
<dbReference type="EMBL" id="RDCL01000052">
    <property type="protein sequence ID" value="RMW54896.1"/>
    <property type="molecule type" value="Genomic_DNA"/>
</dbReference>
<evidence type="ECO:0000313" key="2">
    <source>
        <dbReference type="EMBL" id="PRO94360.1"/>
    </source>
</evidence>
<evidence type="ECO:0000313" key="1">
    <source>
        <dbReference type="EMBL" id="MDT6989014.1"/>
    </source>
</evidence>
<comment type="caution">
    <text evidence="4">The sequence shown here is derived from an EMBL/GenBank/DDBJ whole genome shotgun (WGS) entry which is preliminary data.</text>
</comment>
<sequence>MQDESDWLMRQLRAFATGLGYTLSRRKGGETQVVFPELQDKPLPHQVELTQLIDKHAYAQAADRLLALQYAMTASEFLKLGIWFYATLNRFDDQNLASGGISRASLVAGLAQLKQLDL</sequence>
<dbReference type="AlphaFoldDB" id="A0A241RS28"/>
<dbReference type="Pfam" id="PF20092">
    <property type="entry name" value="DUF6483"/>
    <property type="match status" value="1"/>
</dbReference>
<proteinExistence type="predicted"/>
<gene>
    <name evidence="2" type="ORF">C6Y08_10630</name>
    <name evidence="4" type="ORF">D6U17_08315</name>
    <name evidence="3" type="ORF">D6U18_08230</name>
    <name evidence="1" type="ORF">RI536_02700</name>
</gene>
<organism evidence="4 7">
    <name type="scientific">Lactiplantibacillus pentosus</name>
    <name type="common">Lactobacillus pentosus</name>
    <dbReference type="NCBI Taxonomy" id="1589"/>
    <lineage>
        <taxon>Bacteria</taxon>
        <taxon>Bacillati</taxon>
        <taxon>Bacillota</taxon>
        <taxon>Bacilli</taxon>
        <taxon>Lactobacillales</taxon>
        <taxon>Lactobacillaceae</taxon>
        <taxon>Lactiplantibacillus</taxon>
    </lineage>
</organism>
<dbReference type="EMBL" id="PVOB01000179">
    <property type="protein sequence ID" value="PRO94360.1"/>
    <property type="molecule type" value="Genomic_DNA"/>
</dbReference>
<evidence type="ECO:0000313" key="3">
    <source>
        <dbReference type="EMBL" id="RMW47652.1"/>
    </source>
</evidence>
<dbReference type="Proteomes" id="UP001267003">
    <property type="component" value="Unassembled WGS sequence"/>
</dbReference>
<evidence type="ECO:0000313" key="5">
    <source>
        <dbReference type="Proteomes" id="UP000238378"/>
    </source>
</evidence>
<reference evidence="6 7" key="2">
    <citation type="submission" date="2018-10" db="EMBL/GenBank/DDBJ databases">
        <title>Genome sequences of five Lactobacillus pentosus strains isolated from brines of traditionally fermented spanish-style green table olives and differences between them.</title>
        <authorList>
            <person name="Jimenez Diaz R."/>
        </authorList>
    </citation>
    <scope>NUCLEOTIDE SEQUENCE [LARGE SCALE GENOMIC DNA]</scope>
    <source>
        <strain evidence="3 6">IG10</strain>
        <strain evidence="4 7">IG8</strain>
    </source>
</reference>
<evidence type="ECO:0000313" key="4">
    <source>
        <dbReference type="EMBL" id="RMW54896.1"/>
    </source>
</evidence>
<accession>A0A241RS28</accession>
<dbReference type="EMBL" id="JAVLAQ010000001">
    <property type="protein sequence ID" value="MDT6989014.1"/>
    <property type="molecule type" value="Genomic_DNA"/>
</dbReference>
<dbReference type="InterPro" id="IPR045507">
    <property type="entry name" value="DUF6483"/>
</dbReference>
<reference evidence="2 5" key="1">
    <citation type="submission" date="2018-03" db="EMBL/GenBank/DDBJ databases">
        <title>Draft Genome Sequences of six Lactobacillus pentosus Strains Isolated from Brines of Traditionally Fermented Spanish-Style Green Table Olives.</title>
        <authorList>
            <person name="Calero-Delgado B."/>
            <person name="Martin-Platero A.M."/>
            <person name="Perez-Pulido A.J."/>
            <person name="Benitez-Cabello A."/>
            <person name="Casimiro-Soriguer C.S."/>
            <person name="Martinez-Bueno M."/>
            <person name="Arroyo-Lopez F.N."/>
            <person name="Rodriguez-Gomez F."/>
            <person name="Bautista-Gallego J."/>
            <person name="Garrido-Fernandez A."/>
            <person name="Jimenez-Diaz R."/>
        </authorList>
    </citation>
    <scope>NUCLEOTIDE SEQUENCE [LARGE SCALE GENOMIC DNA]</scope>
    <source>
        <strain evidence="2 5">IG2</strain>
    </source>
</reference>
<reference evidence="1" key="3">
    <citation type="submission" date="2023-08" db="EMBL/GenBank/DDBJ databases">
        <authorList>
            <person name="Page C.A."/>
            <person name="Perez-Diaz I.M."/>
        </authorList>
    </citation>
    <scope>NUCLEOTIDE SEQUENCE</scope>
    <source>
        <strain evidence="1">7.8.46</strain>
    </source>
</reference>
<dbReference type="RefSeq" id="WP_088770949.1">
    <property type="nucleotide sequence ID" value="NZ_BOUG01000006.1"/>
</dbReference>
<evidence type="ECO:0000313" key="7">
    <source>
        <dbReference type="Proteomes" id="UP000281061"/>
    </source>
</evidence>
<evidence type="ECO:0000313" key="6">
    <source>
        <dbReference type="Proteomes" id="UP000276249"/>
    </source>
</evidence>
<dbReference type="KEGG" id="lpg:BB562_04565"/>
<dbReference type="Proteomes" id="UP000276249">
    <property type="component" value="Unassembled WGS sequence"/>
</dbReference>
<dbReference type="EMBL" id="RDCJ01000089">
    <property type="protein sequence ID" value="RMW47652.1"/>
    <property type="molecule type" value="Genomic_DNA"/>
</dbReference>
<name>A0A241RS28_LACPE</name>
<dbReference type="Proteomes" id="UP000238378">
    <property type="component" value="Unassembled WGS sequence"/>
</dbReference>